<dbReference type="GO" id="GO:0140297">
    <property type="term" value="F:DNA-binding transcription factor binding"/>
    <property type="evidence" value="ECO:0007669"/>
    <property type="project" value="TreeGrafter"/>
</dbReference>
<dbReference type="GO" id="GO:0046872">
    <property type="term" value="F:metal ion binding"/>
    <property type="evidence" value="ECO:0007669"/>
    <property type="project" value="UniProtKB-KW"/>
</dbReference>
<keyword evidence="8" id="KW-1185">Reference proteome</keyword>
<reference evidence="9" key="1">
    <citation type="submission" date="2025-08" db="UniProtKB">
        <authorList>
            <consortium name="RefSeq"/>
        </authorList>
    </citation>
    <scope>IDENTIFICATION</scope>
    <source>
        <tissue evidence="9">Whole organism</tissue>
    </source>
</reference>
<dbReference type="KEGG" id="foc:113203210"/>
<dbReference type="OrthoDB" id="6352355at2759"/>
<evidence type="ECO:0000256" key="4">
    <source>
        <dbReference type="ARBA" id="ARBA00023038"/>
    </source>
</evidence>
<keyword evidence="4 5" id="KW-0440">LIM domain</keyword>
<dbReference type="GO" id="GO:0005634">
    <property type="term" value="C:nucleus"/>
    <property type="evidence" value="ECO:0007669"/>
    <property type="project" value="TreeGrafter"/>
</dbReference>
<dbReference type="FunFam" id="2.10.110.10:FF:000015">
    <property type="entry name" value="LIM domain only 3"/>
    <property type="match status" value="1"/>
</dbReference>
<feature type="compositionally biased region" description="Low complexity" evidence="6">
    <location>
        <begin position="193"/>
        <end position="228"/>
    </location>
</feature>
<dbReference type="FunFam" id="2.10.110.10:FF:000016">
    <property type="entry name" value="LIM domain only 3"/>
    <property type="match status" value="1"/>
</dbReference>
<sequence>MTMDVKAEAQPAGAPQKCAGCGKAITERYLLKALDMFWHEDCLKCGCCDCRLGEVGSTLYTKANLILCKRDYLRLFGSTGYCAACSKVIPAFEMVMRARHNVYHLECFACQQCSHRFCVGDRFYLCENKILCEYDYEERMVFANMAYNPPPITHLKRQTNIHPPPPPHMGGMGMAPCPSDMGSPDRRGVPAMQQQQSSQQQQQQQAQQQQQQQPVSSAGSVAASSVSSTSNGFHQVDGLGQQAMGGLAHSAHGQGLGHSAK</sequence>
<dbReference type="Proteomes" id="UP000504606">
    <property type="component" value="Unplaced"/>
</dbReference>
<feature type="domain" description="LIM zinc-binding" evidence="7">
    <location>
        <begin position="80"/>
        <end position="142"/>
    </location>
</feature>
<evidence type="ECO:0000313" key="9">
    <source>
        <dbReference type="RefSeq" id="XP_026273570.1"/>
    </source>
</evidence>
<dbReference type="GO" id="GO:0003713">
    <property type="term" value="F:transcription coactivator activity"/>
    <property type="evidence" value="ECO:0007669"/>
    <property type="project" value="TreeGrafter"/>
</dbReference>
<dbReference type="PROSITE" id="PS00478">
    <property type="entry name" value="LIM_DOMAIN_1"/>
    <property type="match status" value="2"/>
</dbReference>
<evidence type="ECO:0000256" key="1">
    <source>
        <dbReference type="ARBA" id="ARBA00022723"/>
    </source>
</evidence>
<evidence type="ECO:0000256" key="5">
    <source>
        <dbReference type="PROSITE-ProRule" id="PRU00125"/>
    </source>
</evidence>
<dbReference type="RefSeq" id="XP_026273570.1">
    <property type="nucleotide sequence ID" value="XM_026417785.2"/>
</dbReference>
<evidence type="ECO:0000256" key="6">
    <source>
        <dbReference type="SAM" id="MobiDB-lite"/>
    </source>
</evidence>
<organism evidence="8 9">
    <name type="scientific">Frankliniella occidentalis</name>
    <name type="common">Western flower thrips</name>
    <name type="synonym">Euthrips occidentalis</name>
    <dbReference type="NCBI Taxonomy" id="133901"/>
    <lineage>
        <taxon>Eukaryota</taxon>
        <taxon>Metazoa</taxon>
        <taxon>Ecdysozoa</taxon>
        <taxon>Arthropoda</taxon>
        <taxon>Hexapoda</taxon>
        <taxon>Insecta</taxon>
        <taxon>Pterygota</taxon>
        <taxon>Neoptera</taxon>
        <taxon>Paraneoptera</taxon>
        <taxon>Thysanoptera</taxon>
        <taxon>Terebrantia</taxon>
        <taxon>Thripoidea</taxon>
        <taxon>Thripidae</taxon>
        <taxon>Frankliniella</taxon>
    </lineage>
</organism>
<feature type="domain" description="LIM zinc-binding" evidence="7">
    <location>
        <begin position="16"/>
        <end position="78"/>
    </location>
</feature>
<dbReference type="CDD" id="cd09388">
    <property type="entry name" value="LIM1_LMO1_LMO3"/>
    <property type="match status" value="1"/>
</dbReference>
<dbReference type="PROSITE" id="PS50023">
    <property type="entry name" value="LIM_DOMAIN_2"/>
    <property type="match status" value="2"/>
</dbReference>
<dbReference type="SMART" id="SM00132">
    <property type="entry name" value="LIM"/>
    <property type="match status" value="2"/>
</dbReference>
<accession>A0A6J1S327</accession>
<dbReference type="Pfam" id="PF00412">
    <property type="entry name" value="LIM"/>
    <property type="match status" value="2"/>
</dbReference>
<protein>
    <submittedName>
        <fullName evidence="9">LIM domain only protein 3-like</fullName>
    </submittedName>
</protein>
<evidence type="ECO:0000313" key="8">
    <source>
        <dbReference type="Proteomes" id="UP000504606"/>
    </source>
</evidence>
<gene>
    <name evidence="9" type="primary">LOC113203210</name>
</gene>
<dbReference type="SUPFAM" id="SSF57716">
    <property type="entry name" value="Glucocorticoid receptor-like (DNA-binding domain)"/>
    <property type="match status" value="3"/>
</dbReference>
<keyword evidence="1 5" id="KW-0479">Metal-binding</keyword>
<evidence type="ECO:0000259" key="7">
    <source>
        <dbReference type="PROSITE" id="PS50023"/>
    </source>
</evidence>
<dbReference type="GO" id="GO:0045944">
    <property type="term" value="P:positive regulation of transcription by RNA polymerase II"/>
    <property type="evidence" value="ECO:0007669"/>
    <property type="project" value="TreeGrafter"/>
</dbReference>
<dbReference type="CDD" id="cd09390">
    <property type="entry name" value="LIM2_dLMO"/>
    <property type="match status" value="1"/>
</dbReference>
<dbReference type="PANTHER" id="PTHR45787">
    <property type="entry name" value="LD11652P"/>
    <property type="match status" value="1"/>
</dbReference>
<dbReference type="InterPro" id="IPR001781">
    <property type="entry name" value="Znf_LIM"/>
</dbReference>
<dbReference type="InterPro" id="IPR050945">
    <property type="entry name" value="LMO_RBTN_TF"/>
</dbReference>
<proteinExistence type="predicted"/>
<dbReference type="GeneID" id="113203210"/>
<feature type="region of interest" description="Disordered" evidence="6">
    <location>
        <begin position="158"/>
        <end position="261"/>
    </location>
</feature>
<dbReference type="Gene3D" id="2.10.110.10">
    <property type="entry name" value="Cysteine Rich Protein"/>
    <property type="match status" value="2"/>
</dbReference>
<dbReference type="AlphaFoldDB" id="A0A6J1S327"/>
<name>A0A6J1S327_FRAOC</name>
<keyword evidence="2" id="KW-0677">Repeat</keyword>
<evidence type="ECO:0000256" key="3">
    <source>
        <dbReference type="ARBA" id="ARBA00022833"/>
    </source>
</evidence>
<dbReference type="PANTHER" id="PTHR45787:SF12">
    <property type="entry name" value="BEADEX, ISOFORM D"/>
    <property type="match status" value="1"/>
</dbReference>
<evidence type="ECO:0000256" key="2">
    <source>
        <dbReference type="ARBA" id="ARBA00022737"/>
    </source>
</evidence>
<keyword evidence="3 5" id="KW-0862">Zinc</keyword>